<proteinExistence type="predicted"/>
<keyword evidence="2" id="KW-1185">Reference proteome</keyword>
<protein>
    <recommendedName>
        <fullName evidence="3">Reverse transcriptase</fullName>
    </recommendedName>
</protein>
<dbReference type="AlphaFoldDB" id="A0AAV0XRC5"/>
<dbReference type="Proteomes" id="UP001160148">
    <property type="component" value="Unassembled WGS sequence"/>
</dbReference>
<accession>A0AAV0XRC5</accession>
<evidence type="ECO:0008006" key="3">
    <source>
        <dbReference type="Google" id="ProtNLM"/>
    </source>
</evidence>
<evidence type="ECO:0000313" key="1">
    <source>
        <dbReference type="EMBL" id="CAI6370353.1"/>
    </source>
</evidence>
<comment type="caution">
    <text evidence="1">The sequence shown here is derived from an EMBL/GenBank/DDBJ whole genome shotgun (WGS) entry which is preliminary data.</text>
</comment>
<organism evidence="1 2">
    <name type="scientific">Macrosiphum euphorbiae</name>
    <name type="common">potato aphid</name>
    <dbReference type="NCBI Taxonomy" id="13131"/>
    <lineage>
        <taxon>Eukaryota</taxon>
        <taxon>Metazoa</taxon>
        <taxon>Ecdysozoa</taxon>
        <taxon>Arthropoda</taxon>
        <taxon>Hexapoda</taxon>
        <taxon>Insecta</taxon>
        <taxon>Pterygota</taxon>
        <taxon>Neoptera</taxon>
        <taxon>Paraneoptera</taxon>
        <taxon>Hemiptera</taxon>
        <taxon>Sternorrhyncha</taxon>
        <taxon>Aphidomorpha</taxon>
        <taxon>Aphidoidea</taxon>
        <taxon>Aphididae</taxon>
        <taxon>Macrosiphini</taxon>
        <taxon>Macrosiphum</taxon>
    </lineage>
</organism>
<sequence>MFRGAGVRRVPFRRIPSSDFKDYARIRINALPTRKRVNRGKAGPVRCRACGLVDETLGHISQTCQRTHESRIMRHDCLVKRITGGLREKRYEVETEHLYKLHGGNVKPDIVATISDETRGRISVICDVQVVSGSDPVTWHSNKLEKYNDRADLKNRDPHQTPIDRSTNGRCYADLAWRLGSRKFSGAQIAWFEPRSSRGARHASPPGDATQLVYV</sequence>
<reference evidence="1 2" key="1">
    <citation type="submission" date="2023-01" db="EMBL/GenBank/DDBJ databases">
        <authorList>
            <person name="Whitehead M."/>
        </authorList>
    </citation>
    <scope>NUCLEOTIDE SEQUENCE [LARGE SCALE GENOMIC DNA]</scope>
</reference>
<evidence type="ECO:0000313" key="2">
    <source>
        <dbReference type="Proteomes" id="UP001160148"/>
    </source>
</evidence>
<name>A0AAV0XRC5_9HEMI</name>
<dbReference type="EMBL" id="CARXXK010000339">
    <property type="protein sequence ID" value="CAI6370353.1"/>
    <property type="molecule type" value="Genomic_DNA"/>
</dbReference>
<gene>
    <name evidence="1" type="ORF">MEUPH1_LOCUS24482</name>
</gene>